<protein>
    <submittedName>
        <fullName evidence="2">Vancomycin permeability regulator SanA</fullName>
    </submittedName>
</protein>
<dbReference type="PANTHER" id="PTHR30336:SF6">
    <property type="entry name" value="INTEGRAL MEMBRANE PROTEIN"/>
    <property type="match status" value="1"/>
</dbReference>
<dbReference type="AlphaFoldDB" id="A0A852U2Z9"/>
<name>A0A852U2Z9_9ACTN</name>
<evidence type="ECO:0000313" key="2">
    <source>
        <dbReference type="EMBL" id="NYE49303.1"/>
    </source>
</evidence>
<dbReference type="PANTHER" id="PTHR30336">
    <property type="entry name" value="INNER MEMBRANE PROTEIN, PROBABLE PERMEASE"/>
    <property type="match status" value="1"/>
</dbReference>
<sequence>MPKTRPKARWIALGALALAALAFTPVTWLHVSTADHRDALADAPARPVAIVLGAGLTPDGRPTPSLARRLDIAAELYRSGRVEAILATGDNSLDSYNETDAMRGHLIEAGVPEAKAAGDYAGFSTWDSCVRAREVFGVEKATVVTQSFHLPRAVALCRAAGIEAGGVGDPGWGEERLVANVYGYTREVPAAFKAVTEAVLQPEPRFLGDHETTVQRALETPRRE</sequence>
<dbReference type="GO" id="GO:0005886">
    <property type="term" value="C:plasma membrane"/>
    <property type="evidence" value="ECO:0007669"/>
    <property type="project" value="TreeGrafter"/>
</dbReference>
<gene>
    <name evidence="2" type="ORF">HDA32_004423</name>
</gene>
<dbReference type="RefSeq" id="WP_179644988.1">
    <property type="nucleotide sequence ID" value="NZ_BAAAYY010000031.1"/>
</dbReference>
<dbReference type="InterPro" id="IPR003848">
    <property type="entry name" value="DUF218"/>
</dbReference>
<proteinExistence type="predicted"/>
<organism evidence="2 3">
    <name type="scientific">Spinactinospora alkalitolerans</name>
    <dbReference type="NCBI Taxonomy" id="687207"/>
    <lineage>
        <taxon>Bacteria</taxon>
        <taxon>Bacillati</taxon>
        <taxon>Actinomycetota</taxon>
        <taxon>Actinomycetes</taxon>
        <taxon>Streptosporangiales</taxon>
        <taxon>Nocardiopsidaceae</taxon>
        <taxon>Spinactinospora</taxon>
    </lineage>
</organism>
<evidence type="ECO:0000259" key="1">
    <source>
        <dbReference type="Pfam" id="PF02698"/>
    </source>
</evidence>
<dbReference type="Pfam" id="PF02698">
    <property type="entry name" value="DUF218"/>
    <property type="match status" value="1"/>
</dbReference>
<reference evidence="2 3" key="1">
    <citation type="submission" date="2020-07" db="EMBL/GenBank/DDBJ databases">
        <title>Sequencing the genomes of 1000 actinobacteria strains.</title>
        <authorList>
            <person name="Klenk H.-P."/>
        </authorList>
    </citation>
    <scope>NUCLEOTIDE SEQUENCE [LARGE SCALE GENOMIC DNA]</scope>
    <source>
        <strain evidence="2 3">CXB654</strain>
    </source>
</reference>
<dbReference type="EMBL" id="JACCCC010000001">
    <property type="protein sequence ID" value="NYE49303.1"/>
    <property type="molecule type" value="Genomic_DNA"/>
</dbReference>
<dbReference type="InterPro" id="IPR051599">
    <property type="entry name" value="Cell_Envelope_Assoc"/>
</dbReference>
<evidence type="ECO:0000313" key="3">
    <source>
        <dbReference type="Proteomes" id="UP000589036"/>
    </source>
</evidence>
<dbReference type="CDD" id="cd06259">
    <property type="entry name" value="YdcF-like"/>
    <property type="match status" value="1"/>
</dbReference>
<dbReference type="Proteomes" id="UP000589036">
    <property type="component" value="Unassembled WGS sequence"/>
</dbReference>
<comment type="caution">
    <text evidence="2">The sequence shown here is derived from an EMBL/GenBank/DDBJ whole genome shotgun (WGS) entry which is preliminary data.</text>
</comment>
<keyword evidence="3" id="KW-1185">Reference proteome</keyword>
<accession>A0A852U2Z9</accession>
<feature type="domain" description="DUF218" evidence="1">
    <location>
        <begin position="48"/>
        <end position="162"/>
    </location>
</feature>